<dbReference type="InterPro" id="IPR010310">
    <property type="entry name" value="T7SS_ESAT-6-like"/>
</dbReference>
<sequence>MTAAFGVDLAHLDAVTARIGGLAGFTEDTFTGVEQRVTALHRTWTGAAAAAHAEAHRDWAEGAADVRDGIAAMRAAAAAAHAAYSEAINTNMRMLEG</sequence>
<accession>A0ABS0C2M9</accession>
<reference evidence="1 2" key="1">
    <citation type="submission" date="2020-10" db="EMBL/GenBank/DDBJ databases">
        <title>Identification of Nocardia species via Next-generation sequencing and recognition of intraspecies genetic diversity.</title>
        <authorList>
            <person name="Li P."/>
            <person name="Li P."/>
            <person name="Lu B."/>
        </authorList>
    </citation>
    <scope>NUCLEOTIDE SEQUENCE [LARGE SCALE GENOMIC DNA]</scope>
    <source>
        <strain evidence="1 2">N-11</strain>
    </source>
</reference>
<dbReference type="EMBL" id="JADLRE010000003">
    <property type="protein sequence ID" value="MBF6224632.1"/>
    <property type="molecule type" value="Genomic_DNA"/>
</dbReference>
<organism evidence="1 2">
    <name type="scientific">Nocardia abscessus</name>
    <dbReference type="NCBI Taxonomy" id="120957"/>
    <lineage>
        <taxon>Bacteria</taxon>
        <taxon>Bacillati</taxon>
        <taxon>Actinomycetota</taxon>
        <taxon>Actinomycetes</taxon>
        <taxon>Mycobacteriales</taxon>
        <taxon>Nocardiaceae</taxon>
        <taxon>Nocardia</taxon>
    </lineage>
</organism>
<name>A0ABS0C2M9_9NOCA</name>
<dbReference type="SUPFAM" id="SSF140453">
    <property type="entry name" value="EsxAB dimer-like"/>
    <property type="match status" value="1"/>
</dbReference>
<comment type="caution">
    <text evidence="1">The sequence shown here is derived from an EMBL/GenBank/DDBJ whole genome shotgun (WGS) entry which is preliminary data.</text>
</comment>
<dbReference type="RefSeq" id="WP_195031950.1">
    <property type="nucleotide sequence ID" value="NZ_JADLRE010000003.1"/>
</dbReference>
<evidence type="ECO:0000313" key="2">
    <source>
        <dbReference type="Proteomes" id="UP000807309"/>
    </source>
</evidence>
<dbReference type="Gene3D" id="1.10.287.1060">
    <property type="entry name" value="ESAT-6-like"/>
    <property type="match status" value="1"/>
</dbReference>
<dbReference type="InterPro" id="IPR036689">
    <property type="entry name" value="ESAT-6-like_sf"/>
</dbReference>
<evidence type="ECO:0000313" key="1">
    <source>
        <dbReference type="EMBL" id="MBF6224632.1"/>
    </source>
</evidence>
<protein>
    <submittedName>
        <fullName evidence="1">WXG100 family type VII secretion target</fullName>
    </submittedName>
</protein>
<dbReference type="Pfam" id="PF06013">
    <property type="entry name" value="WXG100"/>
    <property type="match status" value="1"/>
</dbReference>
<keyword evidence="2" id="KW-1185">Reference proteome</keyword>
<proteinExistence type="predicted"/>
<dbReference type="Proteomes" id="UP000807309">
    <property type="component" value="Unassembled WGS sequence"/>
</dbReference>
<gene>
    <name evidence="1" type="ORF">IU470_05855</name>
</gene>